<feature type="compositionally biased region" description="Acidic residues" evidence="2">
    <location>
        <begin position="172"/>
        <end position="186"/>
    </location>
</feature>
<feature type="compositionally biased region" description="Acidic residues" evidence="2">
    <location>
        <begin position="106"/>
        <end position="128"/>
    </location>
</feature>
<feature type="compositionally biased region" description="Acidic residues" evidence="2">
    <location>
        <begin position="146"/>
        <end position="157"/>
    </location>
</feature>
<sequence>MVQSYEPVEVSVIYNQTSPIHARPAKRAKKMSLTESYYIASSARGKLGREASRADHNLRRLVGHANLLDNLMIELQDAEREQEAWFHQSVRTASKPDRVTFAVADTLDDMDEDSDSDSEDEEDYCEEEVAPRRRARSPAPAFMAVDDMEYDTEDNEELSLTRVPSHSPPELTMDDDDEDSSDDDECPSPSDIALEFSEKEQQQIATTALYDLKSQSGMEDYIAARPIAAC</sequence>
<dbReference type="PANTHER" id="PTHR36826">
    <property type="entry name" value="PROTEIN ECM13"/>
    <property type="match status" value="1"/>
</dbReference>
<dbReference type="EMBL" id="JAWDJX010000053">
    <property type="protein sequence ID" value="KAK3048066.1"/>
    <property type="molecule type" value="Genomic_DNA"/>
</dbReference>
<organism evidence="3 4">
    <name type="scientific">Extremus antarcticus</name>
    <dbReference type="NCBI Taxonomy" id="702011"/>
    <lineage>
        <taxon>Eukaryota</taxon>
        <taxon>Fungi</taxon>
        <taxon>Dikarya</taxon>
        <taxon>Ascomycota</taxon>
        <taxon>Pezizomycotina</taxon>
        <taxon>Dothideomycetes</taxon>
        <taxon>Dothideomycetidae</taxon>
        <taxon>Mycosphaerellales</taxon>
        <taxon>Extremaceae</taxon>
        <taxon>Extremus</taxon>
    </lineage>
</organism>
<keyword evidence="1" id="KW-0175">Coiled coil</keyword>
<reference evidence="3" key="1">
    <citation type="submission" date="2023-04" db="EMBL/GenBank/DDBJ databases">
        <title>Black Yeasts Isolated from many extreme environments.</title>
        <authorList>
            <person name="Coleine C."/>
            <person name="Stajich J.E."/>
            <person name="Selbmann L."/>
        </authorList>
    </citation>
    <scope>NUCLEOTIDE SEQUENCE</scope>
    <source>
        <strain evidence="3">CCFEE 5312</strain>
    </source>
</reference>
<protein>
    <submittedName>
        <fullName evidence="3">Uncharacterized protein</fullName>
    </submittedName>
</protein>
<evidence type="ECO:0000313" key="4">
    <source>
        <dbReference type="Proteomes" id="UP001271007"/>
    </source>
</evidence>
<accession>A0AAJ0G5I4</accession>
<feature type="coiled-coil region" evidence="1">
    <location>
        <begin position="61"/>
        <end position="88"/>
    </location>
</feature>
<evidence type="ECO:0000256" key="1">
    <source>
        <dbReference type="SAM" id="Coils"/>
    </source>
</evidence>
<evidence type="ECO:0000313" key="3">
    <source>
        <dbReference type="EMBL" id="KAK3048066.1"/>
    </source>
</evidence>
<evidence type="ECO:0000256" key="2">
    <source>
        <dbReference type="SAM" id="MobiDB-lite"/>
    </source>
</evidence>
<name>A0AAJ0G5I4_9PEZI</name>
<dbReference type="InterPro" id="IPR037738">
    <property type="entry name" value="Ecm13-like"/>
</dbReference>
<keyword evidence="4" id="KW-1185">Reference proteome</keyword>
<dbReference type="PANTHER" id="PTHR36826:SF1">
    <property type="entry name" value="PROTEIN ECM13"/>
    <property type="match status" value="1"/>
</dbReference>
<feature type="region of interest" description="Disordered" evidence="2">
    <location>
        <begin position="105"/>
        <end position="191"/>
    </location>
</feature>
<dbReference type="AlphaFoldDB" id="A0AAJ0G5I4"/>
<dbReference type="Proteomes" id="UP001271007">
    <property type="component" value="Unassembled WGS sequence"/>
</dbReference>
<comment type="caution">
    <text evidence="3">The sequence shown here is derived from an EMBL/GenBank/DDBJ whole genome shotgun (WGS) entry which is preliminary data.</text>
</comment>
<proteinExistence type="predicted"/>
<gene>
    <name evidence="3" type="ORF">LTR09_010581</name>
</gene>